<keyword evidence="1" id="KW-0732">Signal</keyword>
<evidence type="ECO:0000259" key="2">
    <source>
        <dbReference type="Pfam" id="PF00144"/>
    </source>
</evidence>
<comment type="caution">
    <text evidence="3">The sequence shown here is derived from an EMBL/GenBank/DDBJ whole genome shotgun (WGS) entry which is preliminary data.</text>
</comment>
<name>A0A841JI30_9SPHI</name>
<organism evidence="3 4">
    <name type="scientific">Mucilaginibacter lappiensis</name>
    <dbReference type="NCBI Taxonomy" id="354630"/>
    <lineage>
        <taxon>Bacteria</taxon>
        <taxon>Pseudomonadati</taxon>
        <taxon>Bacteroidota</taxon>
        <taxon>Sphingobacteriia</taxon>
        <taxon>Sphingobacteriales</taxon>
        <taxon>Sphingobacteriaceae</taxon>
        <taxon>Mucilaginibacter</taxon>
    </lineage>
</organism>
<evidence type="ECO:0000256" key="1">
    <source>
        <dbReference type="SAM" id="SignalP"/>
    </source>
</evidence>
<feature type="chain" id="PRO_5032824034" evidence="1">
    <location>
        <begin position="23"/>
        <end position="379"/>
    </location>
</feature>
<dbReference type="Proteomes" id="UP000548326">
    <property type="component" value="Unassembled WGS sequence"/>
</dbReference>
<protein>
    <submittedName>
        <fullName evidence="3">CubicO group peptidase (Beta-lactamase class C family)</fullName>
    </submittedName>
</protein>
<reference evidence="3 4" key="1">
    <citation type="submission" date="2020-08" db="EMBL/GenBank/DDBJ databases">
        <title>Genomic Encyclopedia of Type Strains, Phase IV (KMG-V): Genome sequencing to study the core and pangenomes of soil and plant-associated prokaryotes.</title>
        <authorList>
            <person name="Whitman W."/>
        </authorList>
    </citation>
    <scope>NUCLEOTIDE SEQUENCE [LARGE SCALE GENOMIC DNA]</scope>
    <source>
        <strain evidence="3 4">MP601</strain>
    </source>
</reference>
<gene>
    <name evidence="3" type="ORF">HDF22_002449</name>
</gene>
<dbReference type="InterPro" id="IPR012338">
    <property type="entry name" value="Beta-lactam/transpept-like"/>
</dbReference>
<dbReference type="SUPFAM" id="SSF56601">
    <property type="entry name" value="beta-lactamase/transpeptidase-like"/>
    <property type="match status" value="1"/>
</dbReference>
<dbReference type="InterPro" id="IPR001466">
    <property type="entry name" value="Beta-lactam-related"/>
</dbReference>
<proteinExistence type="predicted"/>
<evidence type="ECO:0000313" key="3">
    <source>
        <dbReference type="EMBL" id="MBB6128328.1"/>
    </source>
</evidence>
<feature type="signal peptide" evidence="1">
    <location>
        <begin position="1"/>
        <end position="22"/>
    </location>
</feature>
<dbReference type="RefSeq" id="WP_183587716.1">
    <property type="nucleotide sequence ID" value="NZ_JACHCA010000006.1"/>
</dbReference>
<dbReference type="Gene3D" id="3.40.710.10">
    <property type="entry name" value="DD-peptidase/beta-lactamase superfamily"/>
    <property type="match status" value="1"/>
</dbReference>
<dbReference type="AlphaFoldDB" id="A0A841JI30"/>
<dbReference type="InterPro" id="IPR050491">
    <property type="entry name" value="AmpC-like"/>
</dbReference>
<feature type="domain" description="Beta-lactamase-related" evidence="2">
    <location>
        <begin position="31"/>
        <end position="371"/>
    </location>
</feature>
<evidence type="ECO:0000313" key="4">
    <source>
        <dbReference type="Proteomes" id="UP000548326"/>
    </source>
</evidence>
<dbReference type="Pfam" id="PF00144">
    <property type="entry name" value="Beta-lactamase"/>
    <property type="match status" value="1"/>
</dbReference>
<dbReference type="PANTHER" id="PTHR46825:SF9">
    <property type="entry name" value="BETA-LACTAMASE-RELATED DOMAIN-CONTAINING PROTEIN"/>
    <property type="match status" value="1"/>
</dbReference>
<dbReference type="EMBL" id="JACHCA010000006">
    <property type="protein sequence ID" value="MBB6128328.1"/>
    <property type="molecule type" value="Genomic_DNA"/>
</dbReference>
<dbReference type="PANTHER" id="PTHR46825">
    <property type="entry name" value="D-ALANYL-D-ALANINE-CARBOXYPEPTIDASE/ENDOPEPTIDASE AMPH"/>
    <property type="match status" value="1"/>
</dbReference>
<sequence length="379" mass="43091">MKTLKCLFLLLLLPCLAGQLYAQNFIVKKQIDRLFKDYARKNSPGYAIGILKGKKVLYARGYGMANLDYQIPITTMSAFDIASVSKQFTGACIALLIMDGKLRLDMPASRFIPELAKYKDTIRIEHLIYNTSGIRDYYQLPRAGGRSWVTFDYFDNAECIRTSLGQDTLAFKPGTKWDYCNVNFMLLARIVEKVSGEPFSTFARRRLFLPLGMNHTLVNDDATAIIPNRVTPYNPRTKEYVDAYRKAGFDVNYGRGWIQHSRNSPHYGGSGINTTVNDLVKWEENFFSQRFGGQPFYDLMHQTRRFQHDRDNQAFGLYRDSFRGRAYWAWDGGDYGVSAQIIRFPKERVAIIVLSNMGNGDAAGKASQIASILTAAKLL</sequence>
<accession>A0A841JI30</accession>